<dbReference type="GeneID" id="90542843"/>
<name>A0AAX4JGB8_9MICR</name>
<dbReference type="KEGG" id="vnx:VNE69_11169"/>
<accession>A0AAX4JGB8</accession>
<evidence type="ECO:0000313" key="2">
    <source>
        <dbReference type="Proteomes" id="UP001334084"/>
    </source>
</evidence>
<dbReference type="RefSeq" id="XP_065331151.1">
    <property type="nucleotide sequence ID" value="XM_065475079.1"/>
</dbReference>
<protein>
    <submittedName>
        <fullName evidence="1">Uncharacterized protein</fullName>
    </submittedName>
</protein>
<dbReference type="Proteomes" id="UP001334084">
    <property type="component" value="Chromosome 11"/>
</dbReference>
<keyword evidence="2" id="KW-1185">Reference proteome</keyword>
<proteinExistence type="predicted"/>
<evidence type="ECO:0000313" key="1">
    <source>
        <dbReference type="EMBL" id="WUR05006.1"/>
    </source>
</evidence>
<organism evidence="1 2">
    <name type="scientific">Vairimorpha necatrix</name>
    <dbReference type="NCBI Taxonomy" id="6039"/>
    <lineage>
        <taxon>Eukaryota</taxon>
        <taxon>Fungi</taxon>
        <taxon>Fungi incertae sedis</taxon>
        <taxon>Microsporidia</taxon>
        <taxon>Nosematidae</taxon>
        <taxon>Vairimorpha</taxon>
    </lineage>
</organism>
<dbReference type="AlphaFoldDB" id="A0AAX4JGB8"/>
<reference evidence="1" key="1">
    <citation type="journal article" date="2024" name="BMC Genomics">
        <title>Functional annotation of a divergent genome using sequence and structure-based similarity.</title>
        <authorList>
            <person name="Svedberg D."/>
            <person name="Winiger R.R."/>
            <person name="Berg A."/>
            <person name="Sharma H."/>
            <person name="Tellgren-Roth C."/>
            <person name="Debrunner-Vossbrinck B.A."/>
            <person name="Vossbrinck C.R."/>
            <person name="Barandun J."/>
        </authorList>
    </citation>
    <scope>NUCLEOTIDE SEQUENCE</scope>
    <source>
        <strain evidence="1">Illinois isolate</strain>
    </source>
</reference>
<dbReference type="EMBL" id="CP142736">
    <property type="protein sequence ID" value="WUR05006.1"/>
    <property type="molecule type" value="Genomic_DNA"/>
</dbReference>
<gene>
    <name evidence="1" type="ORF">VNE69_11169</name>
</gene>
<sequence length="255" mass="30715">MRKSNINNDCFFDLITSSKFNKNHDLLSKTTIFGDNLYVQHVDMKNNITTSEINSFQNISDYKYLKYALNIEISYWNYEDDKKYFKIHFIKNMPKNEVKKYFNEKANIRMKLFPYYTSLKNYLNIIRTAVNAVHHDEYSNDIREQFDFFEQFIDSIKEYTAARQYLIKFDSIKIIHFYDTLPTRCKILTNKYQIVERFEIFVNFFIHHYLNAINNDKEEIQALHEILKNLLILCNNLDAISINCLSINEIFKKSI</sequence>